<sequence length="95" mass="10963">MYLDLIDKRKLAAMGYFSALSGFYDRILNRSASSQHDWNSAFQHTVSFIGHALHLLEGFPNQDDRFVTNLSSSLRDILRQCQEMNQDLKKRGLVN</sequence>
<dbReference type="EMBL" id="LR796167">
    <property type="protein sequence ID" value="CAB4123021.1"/>
    <property type="molecule type" value="Genomic_DNA"/>
</dbReference>
<reference evidence="1" key="1">
    <citation type="submission" date="2020-04" db="EMBL/GenBank/DDBJ databases">
        <authorList>
            <person name="Chiriac C."/>
            <person name="Salcher M."/>
            <person name="Ghai R."/>
            <person name="Kavagutti S V."/>
        </authorList>
    </citation>
    <scope>NUCLEOTIDE SEQUENCE</scope>
</reference>
<proteinExistence type="predicted"/>
<evidence type="ECO:0000313" key="1">
    <source>
        <dbReference type="EMBL" id="CAB4123021.1"/>
    </source>
</evidence>
<gene>
    <name evidence="1" type="ORF">UFOVP29_180</name>
</gene>
<organism evidence="1">
    <name type="scientific">uncultured Caudovirales phage</name>
    <dbReference type="NCBI Taxonomy" id="2100421"/>
    <lineage>
        <taxon>Viruses</taxon>
        <taxon>Duplodnaviria</taxon>
        <taxon>Heunggongvirae</taxon>
        <taxon>Uroviricota</taxon>
        <taxon>Caudoviricetes</taxon>
        <taxon>Peduoviridae</taxon>
        <taxon>Maltschvirus</taxon>
        <taxon>Maltschvirus maltsch</taxon>
    </lineage>
</organism>
<name>A0A6J5KMK6_9CAUD</name>
<protein>
    <submittedName>
        <fullName evidence="1">Uncharacterized protein</fullName>
    </submittedName>
</protein>
<accession>A0A6J5KMK6</accession>